<dbReference type="PANTHER" id="PTHR22916:SF3">
    <property type="entry name" value="UDP-GLCNAC:BETAGAL BETA-1,3-N-ACETYLGLUCOSAMINYLTRANSFERASE-LIKE PROTEIN 1"/>
    <property type="match status" value="1"/>
</dbReference>
<dbReference type="CDD" id="cd00761">
    <property type="entry name" value="Glyco_tranf_GTA_type"/>
    <property type="match status" value="1"/>
</dbReference>
<dbReference type="RefSeq" id="WP_046004785.1">
    <property type="nucleotide sequence ID" value="NZ_JXYA01000020.1"/>
</dbReference>
<organism evidence="2 3">
    <name type="scientific">Pseudoalteromonas rubra</name>
    <dbReference type="NCBI Taxonomy" id="43658"/>
    <lineage>
        <taxon>Bacteria</taxon>
        <taxon>Pseudomonadati</taxon>
        <taxon>Pseudomonadota</taxon>
        <taxon>Gammaproteobacteria</taxon>
        <taxon>Alteromonadales</taxon>
        <taxon>Pseudoalteromonadaceae</taxon>
        <taxon>Pseudoalteromonas</taxon>
    </lineage>
</organism>
<dbReference type="EMBL" id="JXYA01000020">
    <property type="protein sequence ID" value="KJZ09302.1"/>
    <property type="molecule type" value="Genomic_DNA"/>
</dbReference>
<comment type="caution">
    <text evidence="2">The sequence shown here is derived from an EMBL/GenBank/DDBJ whole genome shotgun (WGS) entry which is preliminary data.</text>
</comment>
<keyword evidence="3" id="KW-1185">Reference proteome</keyword>
<dbReference type="Proteomes" id="UP000033452">
    <property type="component" value="Unassembled WGS sequence"/>
</dbReference>
<dbReference type="PATRIC" id="fig|43658.5.peg.2057"/>
<evidence type="ECO:0000259" key="1">
    <source>
        <dbReference type="Pfam" id="PF00535"/>
    </source>
</evidence>
<dbReference type="AlphaFoldDB" id="A0A0F4QRR4"/>
<dbReference type="GO" id="GO:0016758">
    <property type="term" value="F:hexosyltransferase activity"/>
    <property type="evidence" value="ECO:0007669"/>
    <property type="project" value="UniProtKB-ARBA"/>
</dbReference>
<dbReference type="SUPFAM" id="SSF53448">
    <property type="entry name" value="Nucleotide-diphospho-sugar transferases"/>
    <property type="match status" value="1"/>
</dbReference>
<dbReference type="InterPro" id="IPR029044">
    <property type="entry name" value="Nucleotide-diphossugar_trans"/>
</dbReference>
<name>A0A0F4QRR4_9GAMM</name>
<sequence length="245" mass="28099">MAKVSIIMPAYNAEKTIAQSIESIQAQTYEDWELLISDDKSQDKTKEIIQHFMSSDNRIKYFYNSNPSGAWSARNNSLRKVTGKYVAFLDSDDLWLPKKLEMQIAAMTESGKAASHTAYFRVDNQNRELGLKSVAKTVSYQDMLRKNHIGNLTGIYDVDQVDIVFQQAIGHEDYDMWLKILMKTDSVGILEPMARYRVHAGGLSANKMQAALWHYKILRSQPQVGFFRSLYLFICYFVSAVKVRI</sequence>
<evidence type="ECO:0000313" key="2">
    <source>
        <dbReference type="EMBL" id="KJZ09302.1"/>
    </source>
</evidence>
<accession>A0A0F4QRR4</accession>
<reference evidence="2 3" key="1">
    <citation type="journal article" date="2015" name="BMC Genomics">
        <title>Genome mining reveals unlocked bioactive potential of marine Gram-negative bacteria.</title>
        <authorList>
            <person name="Machado H."/>
            <person name="Sonnenschein E.C."/>
            <person name="Melchiorsen J."/>
            <person name="Gram L."/>
        </authorList>
    </citation>
    <scope>NUCLEOTIDE SEQUENCE [LARGE SCALE GENOMIC DNA]</scope>
    <source>
        <strain evidence="2 3">S2471</strain>
    </source>
</reference>
<gene>
    <name evidence="2" type="ORF">TW77_09690</name>
</gene>
<dbReference type="PANTHER" id="PTHR22916">
    <property type="entry name" value="GLYCOSYLTRANSFERASE"/>
    <property type="match status" value="1"/>
</dbReference>
<dbReference type="InterPro" id="IPR001173">
    <property type="entry name" value="Glyco_trans_2-like"/>
</dbReference>
<protein>
    <recommendedName>
        <fullName evidence="1">Glycosyltransferase 2-like domain-containing protein</fullName>
    </recommendedName>
</protein>
<evidence type="ECO:0000313" key="3">
    <source>
        <dbReference type="Proteomes" id="UP000033452"/>
    </source>
</evidence>
<dbReference type="OrthoDB" id="9802649at2"/>
<proteinExistence type="predicted"/>
<dbReference type="Pfam" id="PF00535">
    <property type="entry name" value="Glycos_transf_2"/>
    <property type="match status" value="1"/>
</dbReference>
<dbReference type="Gene3D" id="3.90.550.10">
    <property type="entry name" value="Spore Coat Polysaccharide Biosynthesis Protein SpsA, Chain A"/>
    <property type="match status" value="1"/>
</dbReference>
<feature type="domain" description="Glycosyltransferase 2-like" evidence="1">
    <location>
        <begin position="5"/>
        <end position="134"/>
    </location>
</feature>